<dbReference type="PROSITE" id="PS51257">
    <property type="entry name" value="PROKAR_LIPOPROTEIN"/>
    <property type="match status" value="1"/>
</dbReference>
<name>A0A5C1YB39_9MICO</name>
<reference evidence="3 4" key="1">
    <citation type="submission" date="2019-09" db="EMBL/GenBank/DDBJ databases">
        <title>Genome sequencing of strain KACC 19322.</title>
        <authorList>
            <person name="Heo J."/>
            <person name="Kim S.-J."/>
            <person name="Kim J.-S."/>
            <person name="Hong S.-B."/>
            <person name="Kwon S.-W."/>
        </authorList>
    </citation>
    <scope>NUCLEOTIDE SEQUENCE [LARGE SCALE GENOMIC DNA]</scope>
    <source>
        <strain evidence="3 4">KACC 19322</strain>
    </source>
</reference>
<keyword evidence="4" id="KW-1185">Reference proteome</keyword>
<gene>
    <name evidence="3" type="ORF">FLP23_08885</name>
</gene>
<dbReference type="InterPro" id="IPR013783">
    <property type="entry name" value="Ig-like_fold"/>
</dbReference>
<dbReference type="GO" id="GO:0005975">
    <property type="term" value="P:carbohydrate metabolic process"/>
    <property type="evidence" value="ECO:0007669"/>
    <property type="project" value="UniProtKB-ARBA"/>
</dbReference>
<dbReference type="Proteomes" id="UP000322159">
    <property type="component" value="Chromosome"/>
</dbReference>
<evidence type="ECO:0008006" key="5">
    <source>
        <dbReference type="Google" id="ProtNLM"/>
    </source>
</evidence>
<evidence type="ECO:0000256" key="2">
    <source>
        <dbReference type="SAM" id="SignalP"/>
    </source>
</evidence>
<feature type="chain" id="PRO_5038558238" description="PKD domain-containing protein" evidence="2">
    <location>
        <begin position="26"/>
        <end position="762"/>
    </location>
</feature>
<dbReference type="EMBL" id="CP043504">
    <property type="protein sequence ID" value="QEO10112.1"/>
    <property type="molecule type" value="Genomic_DNA"/>
</dbReference>
<organism evidence="3 4">
    <name type="scientific">Protaetiibacter larvae</name>
    <dbReference type="NCBI Taxonomy" id="2592654"/>
    <lineage>
        <taxon>Bacteria</taxon>
        <taxon>Bacillati</taxon>
        <taxon>Actinomycetota</taxon>
        <taxon>Actinomycetes</taxon>
        <taxon>Micrococcales</taxon>
        <taxon>Microbacteriaceae</taxon>
        <taxon>Protaetiibacter</taxon>
    </lineage>
</organism>
<proteinExistence type="predicted"/>
<keyword evidence="2" id="KW-0732">Signal</keyword>
<evidence type="ECO:0000313" key="4">
    <source>
        <dbReference type="Proteomes" id="UP000322159"/>
    </source>
</evidence>
<sequence length="762" mass="77389">MPSHRVLPRALATALILALAGTALVACAPLTAKRAADGVIAAGQLPADPDSALGLPALLGIEAVAQPEFRALDEEETRGLDGVRILNESECRTAPDARSAQRPPCRFELAFARLPDGLEVGAVLGAGVTASTPAGLLARVTAIAGTTVQASEASLGDALVQGEFLVERAFGAADVVSTDLADGVTLGVRPNAAGGAPGQPGTARAKEVGGSLPLTIDVDLVAGVHATGTVELGLTCGAYGGLTWQKFAGHKVYPNGIYFDARCTASETASAAITVGSGSTIEARTELGAIDLSPISFWIGPVPVVLVPQLRLALTASGSIVAGMSFGASQHGSVTAGIGYNDGFYAVKANSMEFGSESAAGSGRLSARLSLEASQALLLYGIVGPALVEDLSLSLEGKAAPEKPVWCLTGGVDLGASLDVDLKIKHLRWGPESLYEKSVDLSCAANQAPTIQLHVAGAVYPGVTGAAGPRFIGDAMDLEDGALPIHWTSDRDGELGDSTNTVPLDVPGLSLGTHLITATATDLDGATTTATVTVKALSGDPTLTFQVQKGAAFQATTQLSGTQGGSGYLRAVMTSPVPFVIGNCGTMTWSSPLPITDLGTGACDFRVDFTQTGTHTITGTVTDPNGKHASASITVVVAAAPPTPTLTLTPITAAKYDGTPLPNGGVVGPGDRVVLVVNSNAGTIGVPVRYDWEVQQRTASGVGAWTPLTGSGDSGSGSAREWTTPAQNSATGYTIRVWLVNTATGAYWGQSILTVSYLRPPA</sequence>
<protein>
    <recommendedName>
        <fullName evidence="5">PKD domain-containing protein</fullName>
    </recommendedName>
</protein>
<feature type="signal peptide" evidence="2">
    <location>
        <begin position="1"/>
        <end position="25"/>
    </location>
</feature>
<dbReference type="OrthoDB" id="27369at2"/>
<dbReference type="AlphaFoldDB" id="A0A5C1YB39"/>
<feature type="region of interest" description="Disordered" evidence="1">
    <location>
        <begin position="703"/>
        <end position="724"/>
    </location>
</feature>
<dbReference type="RefSeq" id="WP_149325530.1">
    <property type="nucleotide sequence ID" value="NZ_CP043504.1"/>
</dbReference>
<dbReference type="KEGG" id="lyk:FLP23_08885"/>
<accession>A0A5C1YB39</accession>
<dbReference type="Gene3D" id="2.60.40.10">
    <property type="entry name" value="Immunoglobulins"/>
    <property type="match status" value="2"/>
</dbReference>
<evidence type="ECO:0000313" key="3">
    <source>
        <dbReference type="EMBL" id="QEO10112.1"/>
    </source>
</evidence>
<evidence type="ECO:0000256" key="1">
    <source>
        <dbReference type="SAM" id="MobiDB-lite"/>
    </source>
</evidence>